<evidence type="ECO:0000256" key="11">
    <source>
        <dbReference type="ARBA" id="ARBA00023180"/>
    </source>
</evidence>
<keyword evidence="10" id="KW-1015">Disulfide bond</keyword>
<dbReference type="Pfam" id="PF02298">
    <property type="entry name" value="Cu_bind_like"/>
    <property type="match status" value="1"/>
</dbReference>
<keyword evidence="6" id="KW-0249">Electron transport</keyword>
<feature type="chain" id="PRO_5033611530" evidence="13">
    <location>
        <begin position="26"/>
        <end position="167"/>
    </location>
</feature>
<dbReference type="FunFam" id="2.60.40.420:FF:000067">
    <property type="entry name" value="Cupredoxin superfamily protein"/>
    <property type="match status" value="1"/>
</dbReference>
<keyword evidence="9 12" id="KW-0472">Membrane</keyword>
<dbReference type="GO" id="GO:0009610">
    <property type="term" value="P:response to symbiotic fungus"/>
    <property type="evidence" value="ECO:0007669"/>
    <property type="project" value="UniProtKB-ARBA"/>
</dbReference>
<keyword evidence="8" id="KW-0186">Copper</keyword>
<protein>
    <submittedName>
        <fullName evidence="15">(wild Malaysian banana) hypothetical protein</fullName>
    </submittedName>
</protein>
<evidence type="ECO:0000256" key="5">
    <source>
        <dbReference type="ARBA" id="ARBA00022729"/>
    </source>
</evidence>
<dbReference type="Gene3D" id="2.60.40.420">
    <property type="entry name" value="Cupredoxins - blue copper proteins"/>
    <property type="match status" value="1"/>
</dbReference>
<comment type="subcellular location">
    <subcellularLocation>
        <location evidence="1">Membrane</location>
        <topology evidence="1">Single-pass type I membrane protein</topology>
    </subcellularLocation>
</comment>
<reference evidence="16" key="2">
    <citation type="submission" date="2021-05" db="UniProtKB">
        <authorList>
            <consortium name="EnsemblPlants"/>
        </authorList>
    </citation>
    <scope>IDENTIFICATION</scope>
    <source>
        <strain evidence="16">subsp. malaccensis</strain>
    </source>
</reference>
<evidence type="ECO:0000256" key="6">
    <source>
        <dbReference type="ARBA" id="ARBA00022982"/>
    </source>
</evidence>
<evidence type="ECO:0000256" key="9">
    <source>
        <dbReference type="ARBA" id="ARBA00023136"/>
    </source>
</evidence>
<dbReference type="OMA" id="DYARCTT"/>
<evidence type="ECO:0000256" key="3">
    <source>
        <dbReference type="ARBA" id="ARBA00022692"/>
    </source>
</evidence>
<dbReference type="OrthoDB" id="784190at2759"/>
<dbReference type="EMBL" id="HG996470">
    <property type="protein sequence ID" value="CAG1837314.1"/>
    <property type="molecule type" value="Genomic_DNA"/>
</dbReference>
<proteinExistence type="predicted"/>
<dbReference type="PANTHER" id="PTHR33021:SF408">
    <property type="entry name" value="PHYTOCYANIN DOMAIN-CONTAINING PROTEIN"/>
    <property type="match status" value="1"/>
</dbReference>
<dbReference type="PANTHER" id="PTHR33021">
    <property type="entry name" value="BLUE COPPER PROTEIN"/>
    <property type="match status" value="1"/>
</dbReference>
<evidence type="ECO:0000256" key="7">
    <source>
        <dbReference type="ARBA" id="ARBA00022989"/>
    </source>
</evidence>
<dbReference type="GO" id="GO:0005886">
    <property type="term" value="C:plasma membrane"/>
    <property type="evidence" value="ECO:0000318"/>
    <property type="project" value="GO_Central"/>
</dbReference>
<dbReference type="PROSITE" id="PS51485">
    <property type="entry name" value="PHYTOCYANIN"/>
    <property type="match status" value="1"/>
</dbReference>
<sequence length="167" mass="17504">MASPRMLLAVLVIVAAAAMPQSSMAANHTVGEASGWHPDFNYTAWTDGKMFMVGDNLVFNYKQGAHNVMQVGGADYKACNTSAATINTFTSGGDVVPLNATGKSWYICGFGDHCSRGQKLVVNVMSGSVSPAPPPSSSSISRNVVASYAYQIMVAAVALTTAMIFAR</sequence>
<evidence type="ECO:0000256" key="1">
    <source>
        <dbReference type="ARBA" id="ARBA00004479"/>
    </source>
</evidence>
<feature type="domain" description="Phytocyanin" evidence="14">
    <location>
        <begin position="26"/>
        <end position="126"/>
    </location>
</feature>
<evidence type="ECO:0000256" key="12">
    <source>
        <dbReference type="SAM" id="Phobius"/>
    </source>
</evidence>
<dbReference type="Gramene" id="Ma05_t02640.1">
    <property type="protein sequence ID" value="Ma05_p02640.1"/>
    <property type="gene ID" value="Ma05_g02640"/>
</dbReference>
<dbReference type="SUPFAM" id="SSF49503">
    <property type="entry name" value="Cupredoxins"/>
    <property type="match status" value="1"/>
</dbReference>
<evidence type="ECO:0000313" key="16">
    <source>
        <dbReference type="EnsemblPlants" id="Ma05_p02640.1"/>
    </source>
</evidence>
<evidence type="ECO:0000313" key="15">
    <source>
        <dbReference type="EMBL" id="CAG1837314.1"/>
    </source>
</evidence>
<evidence type="ECO:0000313" key="17">
    <source>
        <dbReference type="Proteomes" id="UP000012960"/>
    </source>
</evidence>
<dbReference type="EnsemblPlants" id="Ma05_t02640.1">
    <property type="protein sequence ID" value="Ma05_p02640.1"/>
    <property type="gene ID" value="Ma05_g02640"/>
</dbReference>
<organism evidence="16 17">
    <name type="scientific">Musa acuminata subsp. malaccensis</name>
    <name type="common">Wild banana</name>
    <name type="synonym">Musa malaccensis</name>
    <dbReference type="NCBI Taxonomy" id="214687"/>
    <lineage>
        <taxon>Eukaryota</taxon>
        <taxon>Viridiplantae</taxon>
        <taxon>Streptophyta</taxon>
        <taxon>Embryophyta</taxon>
        <taxon>Tracheophyta</taxon>
        <taxon>Spermatophyta</taxon>
        <taxon>Magnoliopsida</taxon>
        <taxon>Liliopsida</taxon>
        <taxon>Zingiberales</taxon>
        <taxon>Musaceae</taxon>
        <taxon>Musa</taxon>
    </lineage>
</organism>
<evidence type="ECO:0000256" key="10">
    <source>
        <dbReference type="ARBA" id="ARBA00023157"/>
    </source>
</evidence>
<name>A0A804J038_MUSAM</name>
<evidence type="ECO:0000259" key="14">
    <source>
        <dbReference type="PROSITE" id="PS51485"/>
    </source>
</evidence>
<evidence type="ECO:0000256" key="13">
    <source>
        <dbReference type="SAM" id="SignalP"/>
    </source>
</evidence>
<evidence type="ECO:0000256" key="2">
    <source>
        <dbReference type="ARBA" id="ARBA00022448"/>
    </source>
</evidence>
<keyword evidence="5 13" id="KW-0732">Signal</keyword>
<dbReference type="InterPro" id="IPR008972">
    <property type="entry name" value="Cupredoxin"/>
</dbReference>
<dbReference type="GO" id="GO:0009055">
    <property type="term" value="F:electron transfer activity"/>
    <property type="evidence" value="ECO:0007669"/>
    <property type="project" value="InterPro"/>
</dbReference>
<dbReference type="GO" id="GO:0046872">
    <property type="term" value="F:metal ion binding"/>
    <property type="evidence" value="ECO:0007669"/>
    <property type="project" value="UniProtKB-KW"/>
</dbReference>
<dbReference type="InParanoid" id="A0A804J038"/>
<evidence type="ECO:0000256" key="8">
    <source>
        <dbReference type="ARBA" id="ARBA00023008"/>
    </source>
</evidence>
<keyword evidence="17" id="KW-1185">Reference proteome</keyword>
<keyword evidence="7 12" id="KW-1133">Transmembrane helix</keyword>
<feature type="transmembrane region" description="Helical" evidence="12">
    <location>
        <begin position="148"/>
        <end position="166"/>
    </location>
</feature>
<dbReference type="Proteomes" id="UP000012960">
    <property type="component" value="Unplaced"/>
</dbReference>
<keyword evidence="2" id="KW-0813">Transport</keyword>
<gene>
    <name evidence="15" type="ORF">GSMUA_254910.1</name>
</gene>
<feature type="signal peptide" evidence="13">
    <location>
        <begin position="1"/>
        <end position="25"/>
    </location>
</feature>
<dbReference type="InterPro" id="IPR039391">
    <property type="entry name" value="Phytocyanin-like"/>
</dbReference>
<dbReference type="KEGG" id="mus:103983511"/>
<keyword evidence="3 12" id="KW-0812">Transmembrane</keyword>
<reference evidence="15" key="1">
    <citation type="submission" date="2021-03" db="EMBL/GenBank/DDBJ databases">
        <authorList>
            <consortium name="Genoscope - CEA"/>
            <person name="William W."/>
        </authorList>
    </citation>
    <scope>NUCLEOTIDE SEQUENCE</scope>
    <source>
        <strain evidence="15">Doubled-haploid Pahang</strain>
    </source>
</reference>
<dbReference type="CDD" id="cd04216">
    <property type="entry name" value="Phytocyanin"/>
    <property type="match status" value="1"/>
</dbReference>
<keyword evidence="4" id="KW-0479">Metal-binding</keyword>
<evidence type="ECO:0000256" key="4">
    <source>
        <dbReference type="ARBA" id="ARBA00022723"/>
    </source>
</evidence>
<dbReference type="AlphaFoldDB" id="A0A804J038"/>
<accession>A0A804J038</accession>
<dbReference type="InterPro" id="IPR003245">
    <property type="entry name" value="Phytocyanin_dom"/>
</dbReference>
<keyword evidence="11" id="KW-0325">Glycoprotein</keyword>